<keyword evidence="6" id="KW-1185">Reference proteome</keyword>
<dbReference type="Pfam" id="PF01070">
    <property type="entry name" value="FMN_dh"/>
    <property type="match status" value="1"/>
</dbReference>
<sequence length="555" mass="59560">MKITRVAAVPIKWPVQVGIGGTTPVEQEIRACLVRVETSTGLCGHGLTSITNERVVAAAVNDVAAPALVGEDPMNHEALWDRLYWLLSPRGQTGHAAHAMAALDIALWDIKGKALAQPVWRLLGGARSRVPVYATFGFDFLDRDALGQAAATLRAQGYQHLKMVVGHQALQRRDRGGPSLDEVIAEDERSLRANAEALSRLELVPRVLVDVGTRSTRCQLWGREYSAPFGIAPMGGAALFAFQADLALAEAAAAQQVPFVLSAASSVPLETIAARSPGAWYQAYLPADPGRIDSLLQRVERAGIEVLVVTADVPVAANRENDLRRGFGIPVTPGPRLLGDVLAHPRWMASVVLRTLLNGGIPRFENFGADRGGPIVAPPSPGFRVGRDRLTWDHLRYIRRRWRGRLLVKGILHEDDARIALDAGVDGMILSNHGGRQLDGAVSPLRMLPRIAALRGGAKLIVDGGFRRGTDIIKALALGADFVLIGRPFLYAASVGATAAVRRAIGLLHAELDRDLALIGRADIRDLDASCLAHGSRPISSFEPPTAAVSPMEQS</sequence>
<dbReference type="CDD" id="cd02809">
    <property type="entry name" value="alpha_hydroxyacid_oxid_FMN"/>
    <property type="match status" value="1"/>
</dbReference>
<evidence type="ECO:0000256" key="1">
    <source>
        <dbReference type="ARBA" id="ARBA00001917"/>
    </source>
</evidence>
<protein>
    <recommendedName>
        <fullName evidence="4">FMN hydroxy acid dehydrogenase domain-containing protein</fullName>
    </recommendedName>
</protein>
<dbReference type="SUPFAM" id="SSF54826">
    <property type="entry name" value="Enolase N-terminal domain-like"/>
    <property type="match status" value="1"/>
</dbReference>
<dbReference type="InterPro" id="IPR000262">
    <property type="entry name" value="FMN-dep_DH"/>
</dbReference>
<reference evidence="6" key="1">
    <citation type="journal article" date="2019" name="Int. J. Syst. Evol. Microbiol.">
        <title>The Global Catalogue of Microorganisms (GCM) 10K type strain sequencing project: providing services to taxonomists for standard genome sequencing and annotation.</title>
        <authorList>
            <consortium name="The Broad Institute Genomics Platform"/>
            <consortium name="The Broad Institute Genome Sequencing Center for Infectious Disease"/>
            <person name="Wu L."/>
            <person name="Ma J."/>
        </authorList>
    </citation>
    <scope>NUCLEOTIDE SEQUENCE [LARGE SCALE GENOMIC DNA]</scope>
    <source>
        <strain evidence="6">JCM 14330</strain>
    </source>
</reference>
<evidence type="ECO:0000256" key="2">
    <source>
        <dbReference type="ARBA" id="ARBA00023002"/>
    </source>
</evidence>
<dbReference type="InterPro" id="IPR008259">
    <property type="entry name" value="FMN_hydac_DH_AS"/>
</dbReference>
<name>A0ABP3LKT8_9BURK</name>
<evidence type="ECO:0000313" key="6">
    <source>
        <dbReference type="Proteomes" id="UP001501706"/>
    </source>
</evidence>
<dbReference type="Gene3D" id="3.20.20.70">
    <property type="entry name" value="Aldolase class I"/>
    <property type="match status" value="1"/>
</dbReference>
<comment type="similarity">
    <text evidence="3">Belongs to the FMN-dependent alpha-hydroxy acid dehydrogenase family.</text>
</comment>
<dbReference type="PROSITE" id="PS00908">
    <property type="entry name" value="MR_MLE_1"/>
    <property type="match status" value="1"/>
</dbReference>
<dbReference type="PANTHER" id="PTHR10578:SF143">
    <property type="entry name" value="FMN-DEPENDENT ALPHA-HYDROXY ACID DEHYDROGENASE PB1A11.03"/>
    <property type="match status" value="1"/>
</dbReference>
<dbReference type="PROSITE" id="PS00557">
    <property type="entry name" value="FMN_HYDROXY_ACID_DH_1"/>
    <property type="match status" value="1"/>
</dbReference>
<keyword evidence="2" id="KW-0560">Oxidoreductase</keyword>
<dbReference type="InterPro" id="IPR012133">
    <property type="entry name" value="Alpha-hydoxy_acid_DH_FMN"/>
</dbReference>
<dbReference type="Pfam" id="PF02746">
    <property type="entry name" value="MR_MLE_N"/>
    <property type="match status" value="1"/>
</dbReference>
<dbReference type="SUPFAM" id="SSF51395">
    <property type="entry name" value="FMN-linked oxidoreductases"/>
    <property type="match status" value="1"/>
</dbReference>
<evidence type="ECO:0000256" key="3">
    <source>
        <dbReference type="ARBA" id="ARBA00024042"/>
    </source>
</evidence>
<dbReference type="RefSeq" id="WP_343927410.1">
    <property type="nucleotide sequence ID" value="NZ_BAAAEN010000005.1"/>
</dbReference>
<accession>A0ABP3LKT8</accession>
<comment type="caution">
    <text evidence="5">The sequence shown here is derived from an EMBL/GenBank/DDBJ whole genome shotgun (WGS) entry which is preliminary data.</text>
</comment>
<organism evidence="5 6">
    <name type="scientific">Pigmentiphaga daeguensis</name>
    <dbReference type="NCBI Taxonomy" id="414049"/>
    <lineage>
        <taxon>Bacteria</taxon>
        <taxon>Pseudomonadati</taxon>
        <taxon>Pseudomonadota</taxon>
        <taxon>Betaproteobacteria</taxon>
        <taxon>Burkholderiales</taxon>
        <taxon>Alcaligenaceae</taxon>
        <taxon>Pigmentiphaga</taxon>
    </lineage>
</organism>
<dbReference type="PANTHER" id="PTHR10578">
    <property type="entry name" value="S -2-HYDROXY-ACID OXIDASE-RELATED"/>
    <property type="match status" value="1"/>
</dbReference>
<proteinExistence type="inferred from homology"/>
<dbReference type="Proteomes" id="UP001501706">
    <property type="component" value="Unassembled WGS sequence"/>
</dbReference>
<dbReference type="InterPro" id="IPR013785">
    <property type="entry name" value="Aldolase_TIM"/>
</dbReference>
<dbReference type="InterPro" id="IPR013341">
    <property type="entry name" value="Mandelate_racemase_N_dom"/>
</dbReference>
<dbReference type="SUPFAM" id="SSF51604">
    <property type="entry name" value="Enolase C-terminal domain-like"/>
    <property type="match status" value="1"/>
</dbReference>
<dbReference type="InterPro" id="IPR036849">
    <property type="entry name" value="Enolase-like_C_sf"/>
</dbReference>
<feature type="domain" description="FMN hydroxy acid dehydrogenase" evidence="4">
    <location>
        <begin position="154"/>
        <end position="537"/>
    </location>
</feature>
<dbReference type="InterPro" id="IPR018110">
    <property type="entry name" value="Mandel_Rmase/mucon_lact_enz_CS"/>
</dbReference>
<comment type="cofactor">
    <cofactor evidence="1">
        <name>FMN</name>
        <dbReference type="ChEBI" id="CHEBI:58210"/>
    </cofactor>
</comment>
<evidence type="ECO:0000313" key="5">
    <source>
        <dbReference type="EMBL" id="GAA0501846.1"/>
    </source>
</evidence>
<dbReference type="Gene3D" id="3.30.390.10">
    <property type="entry name" value="Enolase-like, N-terminal domain"/>
    <property type="match status" value="1"/>
</dbReference>
<evidence type="ECO:0000259" key="4">
    <source>
        <dbReference type="PROSITE" id="PS51349"/>
    </source>
</evidence>
<dbReference type="InterPro" id="IPR029017">
    <property type="entry name" value="Enolase-like_N"/>
</dbReference>
<dbReference type="PROSITE" id="PS51349">
    <property type="entry name" value="FMN_HYDROXY_ACID_DH_2"/>
    <property type="match status" value="1"/>
</dbReference>
<dbReference type="EMBL" id="BAAAEN010000005">
    <property type="protein sequence ID" value="GAA0501846.1"/>
    <property type="molecule type" value="Genomic_DNA"/>
</dbReference>
<dbReference type="InterPro" id="IPR037396">
    <property type="entry name" value="FMN_HAD"/>
</dbReference>
<gene>
    <name evidence="5" type="ORF">GCM10009097_18300</name>
</gene>